<proteinExistence type="predicted"/>
<accession>A0A9W6X900</accession>
<reference evidence="1" key="1">
    <citation type="submission" date="2023-04" db="EMBL/GenBank/DDBJ databases">
        <title>Phytophthora lilii NBRC 32176.</title>
        <authorList>
            <person name="Ichikawa N."/>
            <person name="Sato H."/>
            <person name="Tonouchi N."/>
        </authorList>
    </citation>
    <scope>NUCLEOTIDE SEQUENCE</scope>
    <source>
        <strain evidence="1">NBRC 32176</strain>
    </source>
</reference>
<dbReference type="Proteomes" id="UP001165083">
    <property type="component" value="Unassembled WGS sequence"/>
</dbReference>
<protein>
    <submittedName>
        <fullName evidence="1">Unnamed protein product</fullName>
    </submittedName>
</protein>
<gene>
    <name evidence="1" type="ORF">Plil01_001443100</name>
</gene>
<dbReference type="EMBL" id="BSXW01001120">
    <property type="protein sequence ID" value="GMF33861.1"/>
    <property type="molecule type" value="Genomic_DNA"/>
</dbReference>
<evidence type="ECO:0000313" key="2">
    <source>
        <dbReference type="Proteomes" id="UP001165083"/>
    </source>
</evidence>
<evidence type="ECO:0000313" key="1">
    <source>
        <dbReference type="EMBL" id="GMF33861.1"/>
    </source>
</evidence>
<dbReference type="OrthoDB" id="91429at2759"/>
<comment type="caution">
    <text evidence="1">The sequence shown here is derived from an EMBL/GenBank/DDBJ whole genome shotgun (WGS) entry which is preliminary data.</text>
</comment>
<dbReference type="AlphaFoldDB" id="A0A9W6X900"/>
<name>A0A9W6X900_9STRA</name>
<organism evidence="1 2">
    <name type="scientific">Phytophthora lilii</name>
    <dbReference type="NCBI Taxonomy" id="2077276"/>
    <lineage>
        <taxon>Eukaryota</taxon>
        <taxon>Sar</taxon>
        <taxon>Stramenopiles</taxon>
        <taxon>Oomycota</taxon>
        <taxon>Peronosporomycetes</taxon>
        <taxon>Peronosporales</taxon>
        <taxon>Peronosporaceae</taxon>
        <taxon>Phytophthora</taxon>
    </lineage>
</organism>
<keyword evidence="2" id="KW-1185">Reference proteome</keyword>
<sequence>MAGDVASTFRNVIIHSGSVRWFGGFIEKGDALIIKLSCPFDWTGSPEYYEIVGGAITHTLCFHTNADNPMGSLVTTGWMTI</sequence>